<dbReference type="Pfam" id="PF01370">
    <property type="entry name" value="Epimerase"/>
    <property type="match status" value="1"/>
</dbReference>
<protein>
    <submittedName>
        <fullName evidence="3">NAD-dependent epimerase/dehydratase family protein</fullName>
    </submittedName>
</protein>
<proteinExistence type="inferred from homology"/>
<evidence type="ECO:0000313" key="4">
    <source>
        <dbReference type="Proteomes" id="UP000674234"/>
    </source>
</evidence>
<dbReference type="InterPro" id="IPR036291">
    <property type="entry name" value="NAD(P)-bd_dom_sf"/>
</dbReference>
<dbReference type="InterPro" id="IPR001509">
    <property type="entry name" value="Epimerase_deHydtase"/>
</dbReference>
<dbReference type="EMBL" id="JAFCNB010000002">
    <property type="protein sequence ID" value="MBP2703071.1"/>
    <property type="molecule type" value="Genomic_DNA"/>
</dbReference>
<dbReference type="Gene3D" id="3.90.25.10">
    <property type="entry name" value="UDP-galactose 4-epimerase, domain 1"/>
    <property type="match status" value="1"/>
</dbReference>
<comment type="caution">
    <text evidence="3">The sequence shown here is derived from an EMBL/GenBank/DDBJ whole genome shotgun (WGS) entry which is preliminary data.</text>
</comment>
<organism evidence="3 4">
    <name type="scientific">Microbispora oryzae</name>
    <dbReference type="NCBI Taxonomy" id="2806554"/>
    <lineage>
        <taxon>Bacteria</taxon>
        <taxon>Bacillati</taxon>
        <taxon>Actinomycetota</taxon>
        <taxon>Actinomycetes</taxon>
        <taxon>Streptosporangiales</taxon>
        <taxon>Streptosporangiaceae</taxon>
        <taxon>Microbispora</taxon>
    </lineage>
</organism>
<keyword evidence="4" id="KW-1185">Reference proteome</keyword>
<dbReference type="RefSeq" id="WP_210154381.1">
    <property type="nucleotide sequence ID" value="NZ_JAFCNB010000002.1"/>
</dbReference>
<dbReference type="Proteomes" id="UP000674234">
    <property type="component" value="Unassembled WGS sequence"/>
</dbReference>
<evidence type="ECO:0000256" key="1">
    <source>
        <dbReference type="ARBA" id="ARBA00007637"/>
    </source>
</evidence>
<reference evidence="3" key="1">
    <citation type="submission" date="2021-02" db="EMBL/GenBank/DDBJ databases">
        <title>Draft genome sequence of Microbispora sp. RL4-1S isolated from rice leaves in Thailand.</title>
        <authorList>
            <person name="Muangham S."/>
            <person name="Duangmal K."/>
        </authorList>
    </citation>
    <scope>NUCLEOTIDE SEQUENCE</scope>
    <source>
        <strain evidence="3">RL4-1S</strain>
    </source>
</reference>
<name>A0A940WL19_9ACTN</name>
<gene>
    <name evidence="3" type="ORF">JOL79_04550</name>
</gene>
<dbReference type="PANTHER" id="PTHR43000">
    <property type="entry name" value="DTDP-D-GLUCOSE 4,6-DEHYDRATASE-RELATED"/>
    <property type="match status" value="1"/>
</dbReference>
<dbReference type="AlphaFoldDB" id="A0A940WL19"/>
<evidence type="ECO:0000259" key="2">
    <source>
        <dbReference type="Pfam" id="PF01370"/>
    </source>
</evidence>
<evidence type="ECO:0000313" key="3">
    <source>
        <dbReference type="EMBL" id="MBP2703071.1"/>
    </source>
</evidence>
<comment type="similarity">
    <text evidence="1">Belongs to the NAD(P)-dependent epimerase/dehydratase family.</text>
</comment>
<accession>A0A940WL19</accession>
<dbReference type="SUPFAM" id="SSF51735">
    <property type="entry name" value="NAD(P)-binding Rossmann-fold domains"/>
    <property type="match status" value="1"/>
</dbReference>
<feature type="domain" description="NAD-dependent epimerase/dehydratase" evidence="2">
    <location>
        <begin position="3"/>
        <end position="235"/>
    </location>
</feature>
<sequence length="311" mass="32448">MRVLVTGGAGFIGSHLADAFLGRGDEVDVLDDLSHGRPGRLAPEAALHRASVTDATALAEIVEKVRPELVCHLAAQIDVRQSVADPAADAQANIVGTINVLEAARAAGARVLFASTGGAIYGRDAVIPSDEEQRPEPEAPYGTAKFCAEQYIGLFNRLYGTRHAVLRLANVYGPRQDPAGEAGVIAIFCGAVLRGERPTVFGDGRQTRDYVHVADVAAAFVAAAGSPRAGVWNVGTGVETDLLTLTGLIGRAAGTVADPVFAPARPGELVRSALDASRAARELGWRPSVPLAEGVKSVYEWARAGSPDRTA</sequence>
<dbReference type="Gene3D" id="3.40.50.720">
    <property type="entry name" value="NAD(P)-binding Rossmann-like Domain"/>
    <property type="match status" value="1"/>
</dbReference>